<organism evidence="4">
    <name type="scientific">Schistosoma curassoni</name>
    <dbReference type="NCBI Taxonomy" id="6186"/>
    <lineage>
        <taxon>Eukaryota</taxon>
        <taxon>Metazoa</taxon>
        <taxon>Spiralia</taxon>
        <taxon>Lophotrochozoa</taxon>
        <taxon>Platyhelminthes</taxon>
        <taxon>Trematoda</taxon>
        <taxon>Digenea</taxon>
        <taxon>Strigeidida</taxon>
        <taxon>Schistosomatoidea</taxon>
        <taxon>Schistosomatidae</taxon>
        <taxon>Schistosoma</taxon>
    </lineage>
</organism>
<accession>A0A183L744</accession>
<evidence type="ECO:0000313" key="2">
    <source>
        <dbReference type="EMBL" id="VDP81713.1"/>
    </source>
</evidence>
<feature type="chain" id="PRO_5043141034" evidence="1">
    <location>
        <begin position="22"/>
        <end position="150"/>
    </location>
</feature>
<dbReference type="WBParaSite" id="SCUD_0002316701-mRNA-1">
    <property type="protein sequence ID" value="SCUD_0002316701-mRNA-1"/>
    <property type="gene ID" value="SCUD_0002316701"/>
</dbReference>
<reference evidence="4" key="1">
    <citation type="submission" date="2016-06" db="UniProtKB">
        <authorList>
            <consortium name="WormBaseParasite"/>
        </authorList>
    </citation>
    <scope>IDENTIFICATION</scope>
</reference>
<dbReference type="Proteomes" id="UP000279833">
    <property type="component" value="Unassembled WGS sequence"/>
</dbReference>
<keyword evidence="3" id="KW-1185">Reference proteome</keyword>
<evidence type="ECO:0000313" key="4">
    <source>
        <dbReference type="WBParaSite" id="SCUD_0002316701-mRNA-1"/>
    </source>
</evidence>
<evidence type="ECO:0000313" key="3">
    <source>
        <dbReference type="Proteomes" id="UP000279833"/>
    </source>
</evidence>
<dbReference type="EMBL" id="UZAK01052531">
    <property type="protein sequence ID" value="VDP81713.1"/>
    <property type="molecule type" value="Genomic_DNA"/>
</dbReference>
<keyword evidence="1" id="KW-0732">Signal</keyword>
<name>A0A183L744_9TREM</name>
<sequence>MSSLLLLAHLLISVRNNVTNGEALTVYFGKVLSTGDEDQPTVIAGHRSVSIDPTVTEKETQLRLLQLAKPLNSNGPDDAHFGIVKSLADVIAEPPTTRLGVSLRPSRDRKYTPTSQVYMLWNRHSASYYRSINLTSVVVKILERIIRCPF</sequence>
<proteinExistence type="predicted"/>
<gene>
    <name evidence="2" type="ORF">SCUD_LOCUS23164</name>
</gene>
<evidence type="ECO:0000256" key="1">
    <source>
        <dbReference type="SAM" id="SignalP"/>
    </source>
</evidence>
<protein>
    <submittedName>
        <fullName evidence="4">Secreted RxLR effector peptide protein</fullName>
    </submittedName>
</protein>
<reference evidence="2 3" key="2">
    <citation type="submission" date="2018-11" db="EMBL/GenBank/DDBJ databases">
        <authorList>
            <consortium name="Pathogen Informatics"/>
        </authorList>
    </citation>
    <scope>NUCLEOTIDE SEQUENCE [LARGE SCALE GENOMIC DNA]</scope>
    <source>
        <strain evidence="2">Dakar</strain>
        <strain evidence="3">Dakar, Senegal</strain>
    </source>
</reference>
<feature type="signal peptide" evidence="1">
    <location>
        <begin position="1"/>
        <end position="21"/>
    </location>
</feature>
<dbReference type="AlphaFoldDB" id="A0A183L744"/>